<gene>
    <name evidence="4" type="ORF">BN11_4560011</name>
</gene>
<evidence type="ECO:0000256" key="2">
    <source>
        <dbReference type="ARBA" id="ARBA00023204"/>
    </source>
</evidence>
<dbReference type="STRING" id="1193182.BN11_4560011"/>
<dbReference type="GO" id="GO:0008725">
    <property type="term" value="F:DNA-3-methyladenine glycosylase activity"/>
    <property type="evidence" value="ECO:0007669"/>
    <property type="project" value="TreeGrafter"/>
</dbReference>
<dbReference type="Proteomes" id="UP000035763">
    <property type="component" value="Unassembled WGS sequence"/>
</dbReference>
<dbReference type="PANTHER" id="PTHR43003">
    <property type="entry name" value="DNA-3-METHYLADENINE GLYCOSYLASE"/>
    <property type="match status" value="1"/>
</dbReference>
<proteinExistence type="predicted"/>
<evidence type="ECO:0008006" key="6">
    <source>
        <dbReference type="Google" id="ProtNLM"/>
    </source>
</evidence>
<dbReference type="GO" id="GO:0005737">
    <property type="term" value="C:cytoplasm"/>
    <property type="evidence" value="ECO:0007669"/>
    <property type="project" value="TreeGrafter"/>
</dbReference>
<dbReference type="InterPro" id="IPR051912">
    <property type="entry name" value="Alkylbase_DNA_Glycosylase/TA"/>
</dbReference>
<sequence>MGVCGSDLVRQGEEPCADFRGSFDADRTTEAGQRPRQHVRVSPSDVRCGPTSDQEMSTLAGSVVVMERHVLTIPTQGPFNLRRSALVGFGHRAESGFDGVMRLAFTVDGTHEQTAGVAVRQDGDELHLTIQTDADPQRVADQVARVLSVHVDGTGFADLARRDPVAKALYAGADGLRPPQFHSPYEAAAWSILSARRSAAQGRVLRQRVSEQLGTAYDVAGERHYAFPSPSRLMTLEHLQSLPDASIPRLHGIAAAAVAGDLAPTRRLAMEPEVAREDLQRLPGIGPFYSALIVYRALGLADVLARIEPGSRAALERLCGATQPMTDDEFTARAEAWRPYRMWTTFLARALG</sequence>
<dbReference type="AlphaFoldDB" id="W6JYD7"/>
<keyword evidence="2" id="KW-0234">DNA repair</keyword>
<dbReference type="InterPro" id="IPR011257">
    <property type="entry name" value="DNA_glycosylase"/>
</dbReference>
<keyword evidence="5" id="KW-1185">Reference proteome</keyword>
<dbReference type="GO" id="GO:0006307">
    <property type="term" value="P:DNA alkylation repair"/>
    <property type="evidence" value="ECO:0007669"/>
    <property type="project" value="TreeGrafter"/>
</dbReference>
<evidence type="ECO:0000313" key="4">
    <source>
        <dbReference type="EMBL" id="CCH74543.1"/>
    </source>
</evidence>
<accession>W6JYD7</accession>
<evidence type="ECO:0000313" key="5">
    <source>
        <dbReference type="Proteomes" id="UP000035763"/>
    </source>
</evidence>
<dbReference type="GO" id="GO:0032993">
    <property type="term" value="C:protein-DNA complex"/>
    <property type="evidence" value="ECO:0007669"/>
    <property type="project" value="TreeGrafter"/>
</dbReference>
<dbReference type="GO" id="GO:0043916">
    <property type="term" value="F:DNA-7-methylguanine glycosylase activity"/>
    <property type="evidence" value="ECO:0007669"/>
    <property type="project" value="TreeGrafter"/>
</dbReference>
<dbReference type="EMBL" id="CAJA01000397">
    <property type="protein sequence ID" value="CCH74543.1"/>
    <property type="molecule type" value="Genomic_DNA"/>
</dbReference>
<comment type="caution">
    <text evidence="4">The sequence shown here is derived from an EMBL/GenBank/DDBJ whole genome shotgun (WGS) entry which is preliminary data.</text>
</comment>
<name>W6JYD7_9MICO</name>
<dbReference type="GO" id="GO:0032131">
    <property type="term" value="F:alkylated DNA binding"/>
    <property type="evidence" value="ECO:0007669"/>
    <property type="project" value="TreeGrafter"/>
</dbReference>
<dbReference type="GO" id="GO:0006285">
    <property type="term" value="P:base-excision repair, AP site formation"/>
    <property type="evidence" value="ECO:0007669"/>
    <property type="project" value="TreeGrafter"/>
</dbReference>
<dbReference type="PANTHER" id="PTHR43003:SF13">
    <property type="entry name" value="DNA-3-METHYLADENINE GLYCOSYLASE 2"/>
    <property type="match status" value="1"/>
</dbReference>
<dbReference type="Gene3D" id="1.10.340.30">
    <property type="entry name" value="Hypothetical protein, domain 2"/>
    <property type="match status" value="1"/>
</dbReference>
<dbReference type="SUPFAM" id="SSF48150">
    <property type="entry name" value="DNA-glycosylase"/>
    <property type="match status" value="1"/>
</dbReference>
<evidence type="ECO:0000256" key="3">
    <source>
        <dbReference type="SAM" id="MobiDB-lite"/>
    </source>
</evidence>
<feature type="region of interest" description="Disordered" evidence="3">
    <location>
        <begin position="28"/>
        <end position="53"/>
    </location>
</feature>
<keyword evidence="1" id="KW-0227">DNA damage</keyword>
<protein>
    <recommendedName>
        <fullName evidence="6">HhH-GPD domain-containing protein</fullName>
    </recommendedName>
</protein>
<evidence type="ECO:0000256" key="1">
    <source>
        <dbReference type="ARBA" id="ARBA00022763"/>
    </source>
</evidence>
<organism evidence="4 5">
    <name type="scientific">Nostocoides australiense Ben110</name>
    <dbReference type="NCBI Taxonomy" id="1193182"/>
    <lineage>
        <taxon>Bacteria</taxon>
        <taxon>Bacillati</taxon>
        <taxon>Actinomycetota</taxon>
        <taxon>Actinomycetes</taxon>
        <taxon>Micrococcales</taxon>
        <taxon>Intrasporangiaceae</taxon>
        <taxon>Nostocoides</taxon>
    </lineage>
</organism>
<reference evidence="4 5" key="1">
    <citation type="journal article" date="2013" name="ISME J.">
        <title>A metabolic model for members of the genus Tetrasphaera involved in enhanced biological phosphorus removal.</title>
        <authorList>
            <person name="Kristiansen R."/>
            <person name="Nguyen H.T.T."/>
            <person name="Saunders A.M."/>
            <person name="Nielsen J.L."/>
            <person name="Wimmer R."/>
            <person name="Le V.Q."/>
            <person name="McIlroy S.J."/>
            <person name="Petrovski S."/>
            <person name="Seviour R.J."/>
            <person name="Calteau A."/>
            <person name="Nielsen K.L."/>
            <person name="Nielsen P.H."/>
        </authorList>
    </citation>
    <scope>NUCLEOTIDE SEQUENCE [LARGE SCALE GENOMIC DNA]</scope>
    <source>
        <strain evidence="4 5">Ben110</strain>
    </source>
</reference>